<dbReference type="InterPro" id="IPR001296">
    <property type="entry name" value="Glyco_trans_1"/>
</dbReference>
<protein>
    <recommendedName>
        <fullName evidence="1">Glycosyl transferase family 1 domain-containing protein</fullName>
    </recommendedName>
</protein>
<dbReference type="SUPFAM" id="SSF53756">
    <property type="entry name" value="UDP-Glycosyltransferase/glycogen phosphorylase"/>
    <property type="match status" value="1"/>
</dbReference>
<dbReference type="Gene3D" id="3.40.50.2000">
    <property type="entry name" value="Glycogen Phosphorylase B"/>
    <property type="match status" value="2"/>
</dbReference>
<dbReference type="AlphaFoldDB" id="A0A382G677"/>
<feature type="non-terminal residue" evidence="2">
    <location>
        <position position="1"/>
    </location>
</feature>
<dbReference type="GO" id="GO:0016757">
    <property type="term" value="F:glycosyltransferase activity"/>
    <property type="evidence" value="ECO:0007669"/>
    <property type="project" value="InterPro"/>
</dbReference>
<gene>
    <name evidence="2" type="ORF">METZ01_LOCUS223243</name>
</gene>
<reference evidence="2" key="1">
    <citation type="submission" date="2018-05" db="EMBL/GenBank/DDBJ databases">
        <authorList>
            <person name="Lanie J.A."/>
            <person name="Ng W.-L."/>
            <person name="Kazmierczak K.M."/>
            <person name="Andrzejewski T.M."/>
            <person name="Davidsen T.M."/>
            <person name="Wayne K.J."/>
            <person name="Tettelin H."/>
            <person name="Glass J.I."/>
            <person name="Rusch D."/>
            <person name="Podicherti R."/>
            <person name="Tsui H.-C.T."/>
            <person name="Winkler M.E."/>
        </authorList>
    </citation>
    <scope>NUCLEOTIDE SEQUENCE</scope>
</reference>
<sequence>GLKGLVKLIGFQNNLSQIINAADFVLMPSRHEGMPNVAMESMALGKPVFASNVNGIPELIKHRHSGYILDSLSVNKICDAIQFAINNHGSEEINRWGITAKNKIATHFTLTEMLNQLESYFYSHINYLHR</sequence>
<proteinExistence type="predicted"/>
<organism evidence="2">
    <name type="scientific">marine metagenome</name>
    <dbReference type="NCBI Taxonomy" id="408172"/>
    <lineage>
        <taxon>unclassified sequences</taxon>
        <taxon>metagenomes</taxon>
        <taxon>ecological metagenomes</taxon>
    </lineage>
</organism>
<dbReference type="EMBL" id="UINC01053635">
    <property type="protein sequence ID" value="SVB70389.1"/>
    <property type="molecule type" value="Genomic_DNA"/>
</dbReference>
<name>A0A382G677_9ZZZZ</name>
<dbReference type="CDD" id="cd03801">
    <property type="entry name" value="GT4_PimA-like"/>
    <property type="match status" value="1"/>
</dbReference>
<evidence type="ECO:0000313" key="2">
    <source>
        <dbReference type="EMBL" id="SVB70389.1"/>
    </source>
</evidence>
<accession>A0A382G677</accession>
<evidence type="ECO:0000259" key="1">
    <source>
        <dbReference type="Pfam" id="PF00534"/>
    </source>
</evidence>
<dbReference type="Pfam" id="PF00534">
    <property type="entry name" value="Glycos_transf_1"/>
    <property type="match status" value="1"/>
</dbReference>
<dbReference type="PANTHER" id="PTHR12526">
    <property type="entry name" value="GLYCOSYLTRANSFERASE"/>
    <property type="match status" value="1"/>
</dbReference>
<feature type="domain" description="Glycosyl transferase family 1" evidence="1">
    <location>
        <begin position="2"/>
        <end position="102"/>
    </location>
</feature>